<comment type="caution">
    <text evidence="1">The sequence shown here is derived from an EMBL/GenBank/DDBJ whole genome shotgun (WGS) entry which is preliminary data.</text>
</comment>
<evidence type="ECO:0000313" key="1">
    <source>
        <dbReference type="EMBL" id="GBN71146.1"/>
    </source>
</evidence>
<reference evidence="1 2" key="1">
    <citation type="journal article" date="2019" name="Sci. Rep.">
        <title>Orb-weaving spider Araneus ventricosus genome elucidates the spidroin gene catalogue.</title>
        <authorList>
            <person name="Kono N."/>
            <person name="Nakamura H."/>
            <person name="Ohtoshi R."/>
            <person name="Moran D.A.P."/>
            <person name="Shinohara A."/>
            <person name="Yoshida Y."/>
            <person name="Fujiwara M."/>
            <person name="Mori M."/>
            <person name="Tomita M."/>
            <person name="Arakawa K."/>
        </authorList>
    </citation>
    <scope>NUCLEOTIDE SEQUENCE [LARGE SCALE GENOMIC DNA]</scope>
</reference>
<accession>A0A4Y2R6P3</accession>
<name>A0A4Y2R6P3_ARAVE</name>
<sequence length="109" mass="12940">MINHYHWNRLNIFSRLNNQSPSAVCKIQDIGYKKSLKTPQWLFNREREEKAHSNFGIPRSSHICRDHVMINHYHWNGCGGIFSRIKHITVLCLQYKDIKIPRKLEGTPQ</sequence>
<proteinExistence type="predicted"/>
<dbReference type="AlphaFoldDB" id="A0A4Y2R6P3"/>
<organism evidence="1 2">
    <name type="scientific">Araneus ventricosus</name>
    <name type="common">Orbweaver spider</name>
    <name type="synonym">Epeira ventricosa</name>
    <dbReference type="NCBI Taxonomy" id="182803"/>
    <lineage>
        <taxon>Eukaryota</taxon>
        <taxon>Metazoa</taxon>
        <taxon>Ecdysozoa</taxon>
        <taxon>Arthropoda</taxon>
        <taxon>Chelicerata</taxon>
        <taxon>Arachnida</taxon>
        <taxon>Araneae</taxon>
        <taxon>Araneomorphae</taxon>
        <taxon>Entelegynae</taxon>
        <taxon>Araneoidea</taxon>
        <taxon>Araneidae</taxon>
        <taxon>Araneus</taxon>
    </lineage>
</organism>
<protein>
    <submittedName>
        <fullName evidence="1">Uncharacterized protein</fullName>
    </submittedName>
</protein>
<gene>
    <name evidence="1" type="ORF">AVEN_212908_1</name>
</gene>
<keyword evidence="2" id="KW-1185">Reference proteome</keyword>
<dbReference type="Proteomes" id="UP000499080">
    <property type="component" value="Unassembled WGS sequence"/>
</dbReference>
<evidence type="ECO:0000313" key="2">
    <source>
        <dbReference type="Proteomes" id="UP000499080"/>
    </source>
</evidence>
<dbReference type="EMBL" id="BGPR01015923">
    <property type="protein sequence ID" value="GBN71146.1"/>
    <property type="molecule type" value="Genomic_DNA"/>
</dbReference>